<gene>
    <name evidence="2" type="ORF">E2605_16000</name>
</gene>
<feature type="domain" description="Outer membrane protein beta-barrel" evidence="1">
    <location>
        <begin position="7"/>
        <end position="160"/>
    </location>
</feature>
<dbReference type="OrthoDB" id="998132at2"/>
<organism evidence="2 3">
    <name type="scientific">Dysgonomonas capnocytophagoides</name>
    <dbReference type="NCBI Taxonomy" id="45254"/>
    <lineage>
        <taxon>Bacteria</taxon>
        <taxon>Pseudomonadati</taxon>
        <taxon>Bacteroidota</taxon>
        <taxon>Bacteroidia</taxon>
        <taxon>Bacteroidales</taxon>
        <taxon>Dysgonomonadaceae</taxon>
        <taxon>Dysgonomonas</taxon>
    </lineage>
</organism>
<sequence>MSSAGGDFSDANSRLGYNAGIIADYNFSESIFFRTGLDFTAKGTEVEVKYGDTGYQKWNYRLNYMQLPLSFGYKMDVSDNIKLSINAGGYFAYGVYARKCYKSNLIFCYDGSGDETVVNDDEKGFDNIGMHAFDAGLLGGVGIEYKQYMLLIGYELGLYNTMSGKYDGGDPSWKNRNWSFSLGYRF</sequence>
<accession>A0A4Y8KXA1</accession>
<evidence type="ECO:0000313" key="2">
    <source>
        <dbReference type="EMBL" id="TFD94261.1"/>
    </source>
</evidence>
<reference evidence="2 3" key="1">
    <citation type="submission" date="2019-03" db="EMBL/GenBank/DDBJ databases">
        <title>San Antonio Military Medical Center submission to MRSN (WRAIR), pending publication.</title>
        <authorList>
            <person name="Blyth D.M."/>
            <person name="Mccarthy S.L."/>
            <person name="Schall S.E."/>
            <person name="Stam J.A."/>
            <person name="Ong A.C."/>
            <person name="Mcgann P.T."/>
        </authorList>
    </citation>
    <scope>NUCLEOTIDE SEQUENCE [LARGE SCALE GENOMIC DNA]</scope>
    <source>
        <strain evidence="2 3">MRSN571793</strain>
    </source>
</reference>
<comment type="caution">
    <text evidence="2">The sequence shown here is derived from an EMBL/GenBank/DDBJ whole genome shotgun (WGS) entry which is preliminary data.</text>
</comment>
<dbReference type="STRING" id="1121485.GCA_000426485_01332"/>
<keyword evidence="3" id="KW-1185">Reference proteome</keyword>
<dbReference type="Pfam" id="PF13568">
    <property type="entry name" value="OMP_b-brl_2"/>
    <property type="match status" value="1"/>
</dbReference>
<dbReference type="InterPro" id="IPR025665">
    <property type="entry name" value="Beta-barrel_OMP_2"/>
</dbReference>
<dbReference type="AlphaFoldDB" id="A0A4Y8KXA1"/>
<name>A0A4Y8KXA1_9BACT</name>
<proteinExistence type="predicted"/>
<dbReference type="EMBL" id="SOML01000011">
    <property type="protein sequence ID" value="TFD94261.1"/>
    <property type="molecule type" value="Genomic_DNA"/>
</dbReference>
<evidence type="ECO:0000313" key="3">
    <source>
        <dbReference type="Proteomes" id="UP000297861"/>
    </source>
</evidence>
<protein>
    <submittedName>
        <fullName evidence="2">PorT family protein</fullName>
    </submittedName>
</protein>
<dbReference type="Proteomes" id="UP000297861">
    <property type="component" value="Unassembled WGS sequence"/>
</dbReference>
<evidence type="ECO:0000259" key="1">
    <source>
        <dbReference type="Pfam" id="PF13568"/>
    </source>
</evidence>